<evidence type="ECO:0000313" key="14">
    <source>
        <dbReference type="EMBL" id="PZQ51191.1"/>
    </source>
</evidence>
<dbReference type="AlphaFoldDB" id="A0A2W5NCC4"/>
<feature type="domain" description="THIF-type NAD/FAD binding fold" evidence="13">
    <location>
        <begin position="11"/>
        <end position="246"/>
    </location>
</feature>
<organism evidence="14 15">
    <name type="scientific">Rhodovulum sulfidophilum</name>
    <name type="common">Rhodobacter sulfidophilus</name>
    <dbReference type="NCBI Taxonomy" id="35806"/>
    <lineage>
        <taxon>Bacteria</taxon>
        <taxon>Pseudomonadati</taxon>
        <taxon>Pseudomonadota</taxon>
        <taxon>Alphaproteobacteria</taxon>
        <taxon>Rhodobacterales</taxon>
        <taxon>Paracoccaceae</taxon>
        <taxon>Rhodovulum</taxon>
    </lineage>
</organism>
<gene>
    <name evidence="14" type="ORF">DI556_03185</name>
</gene>
<dbReference type="GO" id="GO:0004792">
    <property type="term" value="F:thiosulfate-cyanide sulfurtransferase activity"/>
    <property type="evidence" value="ECO:0007669"/>
    <property type="project" value="TreeGrafter"/>
</dbReference>
<dbReference type="Gene3D" id="3.40.50.720">
    <property type="entry name" value="NAD(P)-binding Rossmann-like Domain"/>
    <property type="match status" value="1"/>
</dbReference>
<proteinExistence type="inferred from homology"/>
<evidence type="ECO:0000259" key="13">
    <source>
        <dbReference type="Pfam" id="PF00899"/>
    </source>
</evidence>
<dbReference type="Proteomes" id="UP000249185">
    <property type="component" value="Unassembled WGS sequence"/>
</dbReference>
<evidence type="ECO:0000256" key="10">
    <source>
        <dbReference type="ARBA" id="ARBA00075110"/>
    </source>
</evidence>
<evidence type="ECO:0000313" key="15">
    <source>
        <dbReference type="Proteomes" id="UP000249185"/>
    </source>
</evidence>
<protein>
    <recommendedName>
        <fullName evidence="9">Molybdopterin-synthase adenylyltransferase</fullName>
        <ecNumber evidence="8">2.7.7.80</ecNumber>
    </recommendedName>
    <alternativeName>
        <fullName evidence="12">MoaD protein adenylase</fullName>
    </alternativeName>
    <alternativeName>
        <fullName evidence="10">Molybdopterin-converting factor subunit 1 adenylase</fullName>
    </alternativeName>
    <alternativeName>
        <fullName evidence="11">Sulfur carrier protein MoaD adenylyltransferase</fullName>
    </alternativeName>
</protein>
<comment type="subunit">
    <text evidence="7">Homodimer. Forms a stable heterotetrameric complex of 2 MoeB and 2 MoaD during adenylation of MoaD.</text>
</comment>
<comment type="caution">
    <text evidence="14">The sequence shown here is derived from an EMBL/GenBank/DDBJ whole genome shotgun (WGS) entry which is preliminary data.</text>
</comment>
<dbReference type="GO" id="GO:0008146">
    <property type="term" value="F:sulfotransferase activity"/>
    <property type="evidence" value="ECO:0007669"/>
    <property type="project" value="TreeGrafter"/>
</dbReference>
<comment type="function">
    <text evidence="6">Catalyzes the adenylation by ATP of the carboxyl group of the C-terminal glycine of sulfur carrier protein MoaD.</text>
</comment>
<evidence type="ECO:0000256" key="1">
    <source>
        <dbReference type="ARBA" id="ARBA00009919"/>
    </source>
</evidence>
<dbReference type="SUPFAM" id="SSF69572">
    <property type="entry name" value="Activating enzymes of the ubiquitin-like proteins"/>
    <property type="match status" value="1"/>
</dbReference>
<evidence type="ECO:0000256" key="4">
    <source>
        <dbReference type="ARBA" id="ARBA00022840"/>
    </source>
</evidence>
<dbReference type="GO" id="GO:0005829">
    <property type="term" value="C:cytosol"/>
    <property type="evidence" value="ECO:0007669"/>
    <property type="project" value="TreeGrafter"/>
</dbReference>
<evidence type="ECO:0000256" key="11">
    <source>
        <dbReference type="ARBA" id="ARBA00075328"/>
    </source>
</evidence>
<keyword evidence="2" id="KW-0808">Transferase</keyword>
<comment type="catalytic activity">
    <reaction evidence="5">
        <text>[molybdopterin-synthase sulfur-carrier protein]-C-terminal Gly-Gly + ATP + H(+) = [molybdopterin-synthase sulfur-carrier protein]-C-terminal Gly-Gly-AMP + diphosphate</text>
        <dbReference type="Rhea" id="RHEA:43616"/>
        <dbReference type="Rhea" id="RHEA-COMP:12159"/>
        <dbReference type="Rhea" id="RHEA-COMP:12202"/>
        <dbReference type="ChEBI" id="CHEBI:15378"/>
        <dbReference type="ChEBI" id="CHEBI:30616"/>
        <dbReference type="ChEBI" id="CHEBI:33019"/>
        <dbReference type="ChEBI" id="CHEBI:90618"/>
        <dbReference type="ChEBI" id="CHEBI:90778"/>
        <dbReference type="EC" id="2.7.7.80"/>
    </reaction>
</comment>
<dbReference type="EMBL" id="QFPW01000002">
    <property type="protein sequence ID" value="PZQ51191.1"/>
    <property type="molecule type" value="Genomic_DNA"/>
</dbReference>
<dbReference type="GO" id="GO:0008641">
    <property type="term" value="F:ubiquitin-like modifier activating enzyme activity"/>
    <property type="evidence" value="ECO:0007669"/>
    <property type="project" value="InterPro"/>
</dbReference>
<dbReference type="CDD" id="cd00757">
    <property type="entry name" value="ThiF_MoeB_HesA_family"/>
    <property type="match status" value="1"/>
</dbReference>
<name>A0A2W5NCC4_RHOSU</name>
<dbReference type="PANTHER" id="PTHR10953">
    <property type="entry name" value="UBIQUITIN-ACTIVATING ENZYME E1"/>
    <property type="match status" value="1"/>
</dbReference>
<dbReference type="Pfam" id="PF00899">
    <property type="entry name" value="ThiF"/>
    <property type="match status" value="1"/>
</dbReference>
<dbReference type="InterPro" id="IPR000594">
    <property type="entry name" value="ThiF_NAD_FAD-bd"/>
</dbReference>
<evidence type="ECO:0000256" key="7">
    <source>
        <dbReference type="ARBA" id="ARBA00063809"/>
    </source>
</evidence>
<evidence type="ECO:0000256" key="2">
    <source>
        <dbReference type="ARBA" id="ARBA00022679"/>
    </source>
</evidence>
<evidence type="ECO:0000256" key="12">
    <source>
        <dbReference type="ARBA" id="ARBA00078531"/>
    </source>
</evidence>
<accession>A0A2W5NCC4</accession>
<keyword evidence="4" id="KW-0067">ATP-binding</keyword>
<keyword evidence="3" id="KW-0547">Nucleotide-binding</keyword>
<dbReference type="PANTHER" id="PTHR10953:SF102">
    <property type="entry name" value="ADENYLYLTRANSFERASE AND SULFURTRANSFERASE MOCS3"/>
    <property type="match status" value="1"/>
</dbReference>
<evidence type="ECO:0000256" key="3">
    <source>
        <dbReference type="ARBA" id="ARBA00022741"/>
    </source>
</evidence>
<comment type="similarity">
    <text evidence="1">Belongs to the HesA/MoeB/ThiF family.</text>
</comment>
<evidence type="ECO:0000256" key="9">
    <source>
        <dbReference type="ARBA" id="ARBA00073635"/>
    </source>
</evidence>
<dbReference type="GO" id="GO:0061605">
    <property type="term" value="F:molybdopterin-synthase adenylyltransferase activity"/>
    <property type="evidence" value="ECO:0007669"/>
    <property type="project" value="UniProtKB-EC"/>
</dbReference>
<evidence type="ECO:0000256" key="5">
    <source>
        <dbReference type="ARBA" id="ARBA00052218"/>
    </source>
</evidence>
<dbReference type="FunFam" id="3.40.50.720:FF:000033">
    <property type="entry name" value="Adenylyltransferase and sulfurtransferase MOCS3"/>
    <property type="match status" value="1"/>
</dbReference>
<dbReference type="InterPro" id="IPR045886">
    <property type="entry name" value="ThiF/MoeB/HesA"/>
</dbReference>
<reference evidence="14 15" key="1">
    <citation type="submission" date="2017-08" db="EMBL/GenBank/DDBJ databases">
        <title>Infants hospitalized years apart are colonized by the same room-sourced microbial strains.</title>
        <authorList>
            <person name="Brooks B."/>
            <person name="Olm M.R."/>
            <person name="Firek B.A."/>
            <person name="Baker R."/>
            <person name="Thomas B.C."/>
            <person name="Morowitz M.J."/>
            <person name="Banfield J.F."/>
        </authorList>
    </citation>
    <scope>NUCLEOTIDE SEQUENCE [LARGE SCALE GENOMIC DNA]</scope>
    <source>
        <strain evidence="14">S2_005_002_R2_34</strain>
    </source>
</reference>
<evidence type="ECO:0000256" key="6">
    <source>
        <dbReference type="ARBA" id="ARBA00055169"/>
    </source>
</evidence>
<dbReference type="NCBIfam" id="NF004281">
    <property type="entry name" value="PRK05690.1"/>
    <property type="match status" value="1"/>
</dbReference>
<dbReference type="InterPro" id="IPR035985">
    <property type="entry name" value="Ubiquitin-activating_enz"/>
</dbReference>
<dbReference type="EC" id="2.7.7.80" evidence="8"/>
<evidence type="ECO:0000256" key="8">
    <source>
        <dbReference type="ARBA" id="ARBA00066884"/>
    </source>
</evidence>
<sequence>MSLSPDELARYARHIVLREIGGPGQARLRAARVVVVGAGGLGDPALLYLAAAGVGALDIIDDDTVALSNLQRQILFGMDDIGASKAAAAAAALRRINPGVAVTPVAARLDAGNAAELLAGATLVIDGSDNFATRYAVNAACVAAGIPLLSAAMSQWEGQIALFDPARGGPCYRCLFPEPPAEGLAPSCAEAGVVGPLPGVLGALLALEAVKEIAGAGQGLRGRLLLFDGLRAETRRLRIAARADCPDCGGRGT</sequence>
<dbReference type="GO" id="GO:0005524">
    <property type="term" value="F:ATP binding"/>
    <property type="evidence" value="ECO:0007669"/>
    <property type="project" value="UniProtKB-KW"/>
</dbReference>